<evidence type="ECO:0000259" key="1">
    <source>
        <dbReference type="Pfam" id="PF12706"/>
    </source>
</evidence>
<dbReference type="Pfam" id="PF12706">
    <property type="entry name" value="Lactamase_B_2"/>
    <property type="match status" value="1"/>
</dbReference>
<reference evidence="2 3" key="1">
    <citation type="submission" date="2015-02" db="EMBL/GenBank/DDBJ databases">
        <title>Genome Sequence of Jannaschia aquimarina DSM28248, a member of the Roseobacter clade.</title>
        <authorList>
            <person name="Voget S."/>
            <person name="Daniel R."/>
        </authorList>
    </citation>
    <scope>NUCLEOTIDE SEQUENCE [LARGE SCALE GENOMIC DNA]</scope>
    <source>
        <strain evidence="2 3">GSW-M26</strain>
    </source>
</reference>
<proteinExistence type="predicted"/>
<comment type="caution">
    <text evidence="2">The sequence shown here is derived from an EMBL/GenBank/DDBJ whole genome shotgun (WGS) entry which is preliminary data.</text>
</comment>
<dbReference type="SUPFAM" id="SSF56281">
    <property type="entry name" value="Metallo-hydrolase/oxidoreductase"/>
    <property type="match status" value="1"/>
</dbReference>
<protein>
    <submittedName>
        <fullName evidence="2">PqqB protein</fullName>
    </submittedName>
</protein>
<gene>
    <name evidence="2" type="primary">pqqB</name>
    <name evidence="2" type="ORF">jaqu_04610</name>
</gene>
<dbReference type="RefSeq" id="WP_043917326.1">
    <property type="nucleotide sequence ID" value="NZ_FZPF01000004.1"/>
</dbReference>
<dbReference type="CDD" id="cd16279">
    <property type="entry name" value="metallo-hydrolase-like_MBL-fold"/>
    <property type="match status" value="1"/>
</dbReference>
<organism evidence="2 3">
    <name type="scientific">Jannaschia aquimarina</name>
    <dbReference type="NCBI Taxonomy" id="935700"/>
    <lineage>
        <taxon>Bacteria</taxon>
        <taxon>Pseudomonadati</taxon>
        <taxon>Pseudomonadota</taxon>
        <taxon>Alphaproteobacteria</taxon>
        <taxon>Rhodobacterales</taxon>
        <taxon>Roseobacteraceae</taxon>
        <taxon>Jannaschia</taxon>
    </lineage>
</organism>
<dbReference type="PANTHER" id="PTHR42663">
    <property type="entry name" value="HYDROLASE C777.06C-RELATED-RELATED"/>
    <property type="match status" value="1"/>
</dbReference>
<evidence type="ECO:0000313" key="3">
    <source>
        <dbReference type="Proteomes" id="UP000032232"/>
    </source>
</evidence>
<dbReference type="OrthoDB" id="9781189at2"/>
<dbReference type="PANTHER" id="PTHR42663:SF6">
    <property type="entry name" value="HYDROLASE C777.06C-RELATED"/>
    <property type="match status" value="1"/>
</dbReference>
<dbReference type="EMBL" id="JYFE01000015">
    <property type="protein sequence ID" value="KIT17738.1"/>
    <property type="molecule type" value="Genomic_DNA"/>
</dbReference>
<dbReference type="Gene3D" id="3.60.15.10">
    <property type="entry name" value="Ribonuclease Z/Hydroxyacylglutathione hydrolase-like"/>
    <property type="match status" value="1"/>
</dbReference>
<dbReference type="STRING" id="935700.jaqu_04610"/>
<evidence type="ECO:0000313" key="2">
    <source>
        <dbReference type="EMBL" id="KIT17738.1"/>
    </source>
</evidence>
<sequence length="268" mass="29722">MATLRFTILGCGSSGGVPRLGGHWGDCDPENPRNRRRRCSMLVERVTEHGTTRVLVDTSPDMRQQLLDIGVGNLDGVVWTHPHADHVHGLDDLRMIVFNQRRMLDVWADEPTYDALKTRFGYAFETPDGSAYPPILTRHTFDGPISIPGAGGDLRVTPIPVDHGSIPALGLRIGGLAYMPDVNSIPEASDWLLQGLDVWILDALRRTNHPSHFSLAEALYWIDRMAPKRGVLTNMHIDLDWATVDAETPGNVTPAWDGMVIELPDDRP</sequence>
<accession>A0A0D1DCN0</accession>
<feature type="domain" description="Metallo-beta-lactamase" evidence="1">
    <location>
        <begin position="52"/>
        <end position="233"/>
    </location>
</feature>
<dbReference type="Proteomes" id="UP000032232">
    <property type="component" value="Unassembled WGS sequence"/>
</dbReference>
<dbReference type="InterPro" id="IPR036866">
    <property type="entry name" value="RibonucZ/Hydroxyglut_hydro"/>
</dbReference>
<dbReference type="InterPro" id="IPR001279">
    <property type="entry name" value="Metallo-B-lactamas"/>
</dbReference>
<dbReference type="PATRIC" id="fig|935700.4.peg.491"/>
<keyword evidence="3" id="KW-1185">Reference proteome</keyword>
<name>A0A0D1DCN0_9RHOB</name>
<dbReference type="AlphaFoldDB" id="A0A0D1DCN0"/>